<dbReference type="EMBL" id="NMUH01010657">
    <property type="protein sequence ID" value="MQM21149.1"/>
    <property type="molecule type" value="Genomic_DNA"/>
</dbReference>
<proteinExistence type="predicted"/>
<protein>
    <submittedName>
        <fullName evidence="1">Uncharacterized protein</fullName>
    </submittedName>
</protein>
<dbReference type="Proteomes" id="UP000652761">
    <property type="component" value="Unassembled WGS sequence"/>
</dbReference>
<evidence type="ECO:0000313" key="2">
    <source>
        <dbReference type="Proteomes" id="UP000652761"/>
    </source>
</evidence>
<evidence type="ECO:0000313" key="1">
    <source>
        <dbReference type="EMBL" id="MQM21149.1"/>
    </source>
</evidence>
<dbReference type="AlphaFoldDB" id="A0A843XN73"/>
<comment type="caution">
    <text evidence="1">The sequence shown here is derived from an EMBL/GenBank/DDBJ whole genome shotgun (WGS) entry which is preliminary data.</text>
</comment>
<sequence>MFLGASPCGTGVCVSLTSWRVRGRGWFCLWALDFVEVRGGRVRAEGCFRIVFDSAGSAGVVSGPTLVVGRGVTLFRCFVLFEFIAYLSGLNSNISGSSDLWVAAQPSGSLAGVREVGSLHRQYGLTR</sequence>
<name>A0A843XN73_COLES</name>
<keyword evidence="2" id="KW-1185">Reference proteome</keyword>
<organism evidence="1 2">
    <name type="scientific">Colocasia esculenta</name>
    <name type="common">Wild taro</name>
    <name type="synonym">Arum esculentum</name>
    <dbReference type="NCBI Taxonomy" id="4460"/>
    <lineage>
        <taxon>Eukaryota</taxon>
        <taxon>Viridiplantae</taxon>
        <taxon>Streptophyta</taxon>
        <taxon>Embryophyta</taxon>
        <taxon>Tracheophyta</taxon>
        <taxon>Spermatophyta</taxon>
        <taxon>Magnoliopsida</taxon>
        <taxon>Liliopsida</taxon>
        <taxon>Araceae</taxon>
        <taxon>Aroideae</taxon>
        <taxon>Colocasieae</taxon>
        <taxon>Colocasia</taxon>
    </lineage>
</organism>
<accession>A0A843XN73</accession>
<gene>
    <name evidence="1" type="ORF">Taro_054182</name>
</gene>
<reference evidence="1" key="1">
    <citation type="submission" date="2017-07" db="EMBL/GenBank/DDBJ databases">
        <title>Taro Niue Genome Assembly and Annotation.</title>
        <authorList>
            <person name="Atibalentja N."/>
            <person name="Keating K."/>
            <person name="Fields C.J."/>
        </authorList>
    </citation>
    <scope>NUCLEOTIDE SEQUENCE</scope>
    <source>
        <strain evidence="1">Niue_2</strain>
        <tissue evidence="1">Leaf</tissue>
    </source>
</reference>